<dbReference type="Pfam" id="PF00300">
    <property type="entry name" value="His_Phos_1"/>
    <property type="match status" value="1"/>
</dbReference>
<dbReference type="InterPro" id="IPR001345">
    <property type="entry name" value="PG/BPGM_mutase_AS"/>
</dbReference>
<protein>
    <submittedName>
        <fullName evidence="3">Phosphoglycerate mutase</fullName>
    </submittedName>
</protein>
<gene>
    <name evidence="3" type="ORF">HMPREF9488_01251</name>
</gene>
<dbReference type="EMBL" id="ADKX01000023">
    <property type="protein sequence ID" value="EFW05454.1"/>
    <property type="molecule type" value="Genomic_DNA"/>
</dbReference>
<dbReference type="RefSeq" id="WP_008788367.1">
    <property type="nucleotide sequence ID" value="NZ_AKCB01000002.1"/>
</dbReference>
<organism evidence="3 4">
    <name type="scientific">Coprobacillus cateniformis</name>
    <dbReference type="NCBI Taxonomy" id="100884"/>
    <lineage>
        <taxon>Bacteria</taxon>
        <taxon>Bacillati</taxon>
        <taxon>Bacillota</taxon>
        <taxon>Erysipelotrichia</taxon>
        <taxon>Erysipelotrichales</taxon>
        <taxon>Coprobacillaceae</taxon>
        <taxon>Coprobacillus</taxon>
    </lineage>
</organism>
<dbReference type="PANTHER" id="PTHR48100:SF5">
    <property type="entry name" value="HISTIDINE PHOSPHATASE FAMILY PROTEIN"/>
    <property type="match status" value="1"/>
</dbReference>
<dbReference type="GO" id="GO:0016791">
    <property type="term" value="F:phosphatase activity"/>
    <property type="evidence" value="ECO:0007669"/>
    <property type="project" value="TreeGrafter"/>
</dbReference>
<dbReference type="GO" id="GO:0005737">
    <property type="term" value="C:cytoplasm"/>
    <property type="evidence" value="ECO:0007669"/>
    <property type="project" value="TreeGrafter"/>
</dbReference>
<feature type="binding site" evidence="2">
    <location>
        <begin position="8"/>
        <end position="15"/>
    </location>
    <ligand>
        <name>substrate</name>
    </ligand>
</feature>
<dbReference type="SUPFAM" id="SSF53254">
    <property type="entry name" value="Phosphoglycerate mutase-like"/>
    <property type="match status" value="1"/>
</dbReference>
<dbReference type="GeneID" id="78230886"/>
<name>E7G913_9FIRM</name>
<dbReference type="InterPro" id="IPR013078">
    <property type="entry name" value="His_Pase_superF_clade-1"/>
</dbReference>
<evidence type="ECO:0000256" key="2">
    <source>
        <dbReference type="PIRSR" id="PIRSR613078-2"/>
    </source>
</evidence>
<sequence length="187" mass="21796">MKTLYLMRHGQTLFNVRHKIQGWCDSPLTKEGISQAQIVKSYFQDNNITFDHAYSSTSERCCDTLEIITDMPYTRLKALKEMYYGFLEGESEDLNAKTPQDCETFYMYFGGESSNDVKDRMLQTLTDIMEKDDHESVLAVSHSGACFNFLRAIQDPTEELKKGFPNCCIFIFEYNEQFELKKVIRHL</sequence>
<dbReference type="OrthoDB" id="9782128at2"/>
<evidence type="ECO:0000256" key="1">
    <source>
        <dbReference type="PIRSR" id="PIRSR613078-1"/>
    </source>
</evidence>
<proteinExistence type="predicted"/>
<dbReference type="CDD" id="cd07067">
    <property type="entry name" value="HP_PGM_like"/>
    <property type="match status" value="1"/>
</dbReference>
<dbReference type="eggNOG" id="COG0406">
    <property type="taxonomic scope" value="Bacteria"/>
</dbReference>
<dbReference type="PROSITE" id="PS00175">
    <property type="entry name" value="PG_MUTASE"/>
    <property type="match status" value="1"/>
</dbReference>
<feature type="binding site" evidence="2">
    <location>
        <begin position="81"/>
        <end position="84"/>
    </location>
    <ligand>
        <name>substrate</name>
    </ligand>
</feature>
<dbReference type="Gene3D" id="3.40.50.1240">
    <property type="entry name" value="Phosphoglycerate mutase-like"/>
    <property type="match status" value="1"/>
</dbReference>
<dbReference type="HOGENOM" id="CLU_033323_9_0_9"/>
<dbReference type="AlphaFoldDB" id="E7G913"/>
<keyword evidence="4" id="KW-1185">Reference proteome</keyword>
<evidence type="ECO:0000313" key="4">
    <source>
        <dbReference type="Proteomes" id="UP000003157"/>
    </source>
</evidence>
<dbReference type="Proteomes" id="UP000003157">
    <property type="component" value="Unassembled WGS sequence"/>
</dbReference>
<feature type="active site" description="Tele-phosphohistidine intermediate" evidence="1">
    <location>
        <position position="9"/>
    </location>
</feature>
<comment type="caution">
    <text evidence="3">The sequence shown here is derived from an EMBL/GenBank/DDBJ whole genome shotgun (WGS) entry which is preliminary data.</text>
</comment>
<accession>E7G913</accession>
<dbReference type="PANTHER" id="PTHR48100">
    <property type="entry name" value="BROAD-SPECIFICITY PHOSPHATASE YOR283W-RELATED"/>
    <property type="match status" value="1"/>
</dbReference>
<feature type="binding site" evidence="2">
    <location>
        <position position="60"/>
    </location>
    <ligand>
        <name>substrate</name>
    </ligand>
</feature>
<feature type="active site" description="Proton donor/acceptor" evidence="1">
    <location>
        <position position="81"/>
    </location>
</feature>
<dbReference type="InterPro" id="IPR029033">
    <property type="entry name" value="His_PPase_superfam"/>
</dbReference>
<dbReference type="STRING" id="100884.GCA_000269565_03092"/>
<reference evidence="3 4" key="1">
    <citation type="submission" date="2010-12" db="EMBL/GenBank/DDBJ databases">
        <title>The Genome Sequence of Coprobacillus sp. strain 29_1.</title>
        <authorList>
            <consortium name="The Broad Institute Genome Sequencing Platform"/>
            <person name="Earl A."/>
            <person name="Ward D."/>
            <person name="Feldgarden M."/>
            <person name="Gevers D."/>
            <person name="Daigneault M."/>
            <person name="Sibley C.D."/>
            <person name="White A."/>
            <person name="Strauss J."/>
            <person name="Allen-Vercoe E."/>
            <person name="Young S.K."/>
            <person name="Zeng Q."/>
            <person name="Gargeya S."/>
            <person name="Fitzgerald M."/>
            <person name="Haas B."/>
            <person name="Abouelleil A."/>
            <person name="Alvarado L."/>
            <person name="Arachchi H.M."/>
            <person name="Berlin A."/>
            <person name="Brown A."/>
            <person name="Chapman S.B."/>
            <person name="Chen Z."/>
            <person name="Dunbar C."/>
            <person name="Freedman E."/>
            <person name="Gearin G."/>
            <person name="Gellesch M."/>
            <person name="Goldberg J."/>
            <person name="Griggs A."/>
            <person name="Gujja S."/>
            <person name="Heilman E."/>
            <person name="Heiman D."/>
            <person name="Howarth C."/>
            <person name="Larson L."/>
            <person name="Lui A."/>
            <person name="MacDonald P.J.P."/>
            <person name="Mehta T."/>
            <person name="Montmayeur A."/>
            <person name="Murphy C."/>
            <person name="Neiman D."/>
            <person name="Pearson M."/>
            <person name="Priest M."/>
            <person name="Roberts A."/>
            <person name="Saif S."/>
            <person name="Shea T."/>
            <person name="Shenoy N."/>
            <person name="Sisk P."/>
            <person name="Stolte C."/>
            <person name="Sykes S."/>
            <person name="White J."/>
            <person name="Yandava C."/>
            <person name="Nusbaum C."/>
            <person name="Birren B."/>
        </authorList>
    </citation>
    <scope>NUCLEOTIDE SEQUENCE [LARGE SCALE GENOMIC DNA]</scope>
    <source>
        <strain evidence="3 4">29_1</strain>
    </source>
</reference>
<dbReference type="InterPro" id="IPR050275">
    <property type="entry name" value="PGM_Phosphatase"/>
</dbReference>
<evidence type="ECO:0000313" key="3">
    <source>
        <dbReference type="EMBL" id="EFW05454.1"/>
    </source>
</evidence>
<dbReference type="SMART" id="SM00855">
    <property type="entry name" value="PGAM"/>
    <property type="match status" value="1"/>
</dbReference>